<keyword evidence="4 8" id="KW-0812">Transmembrane</keyword>
<evidence type="ECO:0000313" key="13">
    <source>
        <dbReference type="EMBL" id="MFC5393626.1"/>
    </source>
</evidence>
<keyword evidence="13" id="KW-0675">Receptor</keyword>
<evidence type="ECO:0000256" key="10">
    <source>
        <dbReference type="SAM" id="SignalP"/>
    </source>
</evidence>
<evidence type="ECO:0000256" key="8">
    <source>
        <dbReference type="PROSITE-ProRule" id="PRU01360"/>
    </source>
</evidence>
<dbReference type="PANTHER" id="PTHR30069">
    <property type="entry name" value="TONB-DEPENDENT OUTER MEMBRANE RECEPTOR"/>
    <property type="match status" value="1"/>
</dbReference>
<evidence type="ECO:0000256" key="7">
    <source>
        <dbReference type="ARBA" id="ARBA00023237"/>
    </source>
</evidence>
<dbReference type="InterPro" id="IPR039426">
    <property type="entry name" value="TonB-dep_rcpt-like"/>
</dbReference>
<dbReference type="InterPro" id="IPR012910">
    <property type="entry name" value="Plug_dom"/>
</dbReference>
<dbReference type="InterPro" id="IPR036942">
    <property type="entry name" value="Beta-barrel_TonB_sf"/>
</dbReference>
<keyword evidence="10" id="KW-0732">Signal</keyword>
<protein>
    <submittedName>
        <fullName evidence="13">TonB-dependent receptor</fullName>
    </submittedName>
</protein>
<dbReference type="Gene3D" id="2.40.170.20">
    <property type="entry name" value="TonB-dependent receptor, beta-barrel domain"/>
    <property type="match status" value="1"/>
</dbReference>
<dbReference type="PROSITE" id="PS52016">
    <property type="entry name" value="TONB_DEPENDENT_REC_3"/>
    <property type="match status" value="1"/>
</dbReference>
<keyword evidence="2 8" id="KW-0813">Transport</keyword>
<evidence type="ECO:0000259" key="11">
    <source>
        <dbReference type="Pfam" id="PF00593"/>
    </source>
</evidence>
<evidence type="ECO:0000256" key="3">
    <source>
        <dbReference type="ARBA" id="ARBA00022452"/>
    </source>
</evidence>
<feature type="domain" description="TonB-dependent receptor plug" evidence="12">
    <location>
        <begin position="65"/>
        <end position="168"/>
    </location>
</feature>
<dbReference type="Pfam" id="PF00593">
    <property type="entry name" value="TonB_dep_Rec_b-barrel"/>
    <property type="match status" value="1"/>
</dbReference>
<dbReference type="SUPFAM" id="SSF56935">
    <property type="entry name" value="Porins"/>
    <property type="match status" value="1"/>
</dbReference>
<gene>
    <name evidence="13" type="ORF">ACFPPC_13355</name>
</gene>
<dbReference type="PANTHER" id="PTHR30069:SF40">
    <property type="entry name" value="TONB-DEPENDENT RECEPTOR NMB0964-RELATED"/>
    <property type="match status" value="1"/>
</dbReference>
<feature type="chain" id="PRO_5046753118" evidence="10">
    <location>
        <begin position="28"/>
        <end position="730"/>
    </location>
</feature>
<keyword evidence="3 8" id="KW-1134">Transmembrane beta strand</keyword>
<dbReference type="InterPro" id="IPR000531">
    <property type="entry name" value="Beta-barrel_TonB"/>
</dbReference>
<dbReference type="Proteomes" id="UP001596104">
    <property type="component" value="Unassembled WGS sequence"/>
</dbReference>
<organism evidence="13 14">
    <name type="scientific">Bosea vestrisii</name>
    <dbReference type="NCBI Taxonomy" id="151416"/>
    <lineage>
        <taxon>Bacteria</taxon>
        <taxon>Pseudomonadati</taxon>
        <taxon>Pseudomonadota</taxon>
        <taxon>Alphaproteobacteria</taxon>
        <taxon>Hyphomicrobiales</taxon>
        <taxon>Boseaceae</taxon>
        <taxon>Bosea</taxon>
    </lineage>
</organism>
<keyword evidence="5 9" id="KW-0798">TonB box</keyword>
<evidence type="ECO:0000256" key="5">
    <source>
        <dbReference type="ARBA" id="ARBA00023077"/>
    </source>
</evidence>
<name>A0ABW0H981_9HYPH</name>
<comment type="subcellular location">
    <subcellularLocation>
        <location evidence="1 8">Cell outer membrane</location>
        <topology evidence="1 8">Multi-pass membrane protein</topology>
    </subcellularLocation>
</comment>
<keyword evidence="7 8" id="KW-0998">Cell outer membrane</keyword>
<feature type="domain" description="TonB-dependent receptor-like beta-barrel" evidence="11">
    <location>
        <begin position="242"/>
        <end position="694"/>
    </location>
</feature>
<keyword evidence="6 8" id="KW-0472">Membrane</keyword>
<dbReference type="RefSeq" id="WP_377008667.1">
    <property type="nucleotide sequence ID" value="NZ_JBHSLV010000021.1"/>
</dbReference>
<reference evidence="14" key="1">
    <citation type="journal article" date="2019" name="Int. J. Syst. Evol. Microbiol.">
        <title>The Global Catalogue of Microorganisms (GCM) 10K type strain sequencing project: providing services to taxonomists for standard genome sequencing and annotation.</title>
        <authorList>
            <consortium name="The Broad Institute Genomics Platform"/>
            <consortium name="The Broad Institute Genome Sequencing Center for Infectious Disease"/>
            <person name="Wu L."/>
            <person name="Ma J."/>
        </authorList>
    </citation>
    <scope>NUCLEOTIDE SEQUENCE [LARGE SCALE GENOMIC DNA]</scope>
    <source>
        <strain evidence="14">CGMCC 1.16326</strain>
    </source>
</reference>
<evidence type="ECO:0000256" key="4">
    <source>
        <dbReference type="ARBA" id="ARBA00022692"/>
    </source>
</evidence>
<evidence type="ECO:0000256" key="1">
    <source>
        <dbReference type="ARBA" id="ARBA00004571"/>
    </source>
</evidence>
<evidence type="ECO:0000256" key="2">
    <source>
        <dbReference type="ARBA" id="ARBA00022448"/>
    </source>
</evidence>
<dbReference type="Gene3D" id="2.170.130.10">
    <property type="entry name" value="TonB-dependent receptor, plug domain"/>
    <property type="match status" value="1"/>
</dbReference>
<dbReference type="Pfam" id="PF07715">
    <property type="entry name" value="Plug"/>
    <property type="match status" value="1"/>
</dbReference>
<dbReference type="EMBL" id="JBHSLV010000021">
    <property type="protein sequence ID" value="MFC5393626.1"/>
    <property type="molecule type" value="Genomic_DNA"/>
</dbReference>
<proteinExistence type="inferred from homology"/>
<sequence>MPKLAHRSRLMLGASLIVLGGSAVAQAQTVTLPEITVTAPSPIQPLLLPAEAQAGGEAGTPVNRSFSSVTVLTAAEIIRDGGRTLGDQLAEQPGITNSGFAPGAADRPVIRGLDNFRIRIQENGIGSQDVSDLGEDHGVPIDPLAAQKIEVIRGPATLRYGSQAIGGVVSVDNNRIPSVLIAPGFRVETRSAVSSVDRGIENSALIDARAGQFVVHGDIYHRNADDYRIPGGTQFNSFVRSNGQAIGGSYFLPDNRGFIGLSLSHFTSLYGIPGADASTTRTRIDLEQTKLAGKGEFRVEGGFIDTIRFWAGGSVYKHREEGLNASAAFETGAVFKNRELEGRVEAQLVPFDLRIGRLTSAFGLQFGRQEIGTEGEAGGLLPPAKTNSAAIYNFNELQLLPGTRLQAAGRAEYVSVKGTATNFPSDYLPTFTLIDGIDPDTGDTVQTAVPDDLASAKRRRRFLPVSASLGLLQDLPLGFVASLTASYIQRAPKASELFSRGPHDAPGTFEIGDPSLKKETAKTIELGLRRSAGPWRFDASLYATRYEGFIYRRLTGARCDDDFASCGTGEELAQVVYTQRNATFLGGELKTQYDLFEIGPHVFGIEGQYDIVRAKFSGDENVPRIPPQRLGGGFYWRGGDAWSARVTLLHAFAQRRIAPEETTTAGYNLLNAELSYKVKLKDGPLGPIELTAGVKGTNLLNETIRNAVSFRKDDVVAPGRGVRAFLSAKF</sequence>
<comment type="caution">
    <text evidence="13">The sequence shown here is derived from an EMBL/GenBank/DDBJ whole genome shotgun (WGS) entry which is preliminary data.</text>
</comment>
<feature type="signal peptide" evidence="10">
    <location>
        <begin position="1"/>
        <end position="27"/>
    </location>
</feature>
<evidence type="ECO:0000256" key="6">
    <source>
        <dbReference type="ARBA" id="ARBA00023136"/>
    </source>
</evidence>
<evidence type="ECO:0000313" key="14">
    <source>
        <dbReference type="Proteomes" id="UP001596104"/>
    </source>
</evidence>
<comment type="similarity">
    <text evidence="8 9">Belongs to the TonB-dependent receptor family.</text>
</comment>
<evidence type="ECO:0000259" key="12">
    <source>
        <dbReference type="Pfam" id="PF07715"/>
    </source>
</evidence>
<keyword evidence="14" id="KW-1185">Reference proteome</keyword>
<dbReference type="InterPro" id="IPR037066">
    <property type="entry name" value="Plug_dom_sf"/>
</dbReference>
<accession>A0ABW0H981</accession>
<evidence type="ECO:0000256" key="9">
    <source>
        <dbReference type="RuleBase" id="RU003357"/>
    </source>
</evidence>